<gene>
    <name evidence="2" type="ordered locus">Hoch_2236</name>
</gene>
<feature type="transmembrane region" description="Helical" evidence="1">
    <location>
        <begin position="22"/>
        <end position="42"/>
    </location>
</feature>
<evidence type="ECO:0000313" key="3">
    <source>
        <dbReference type="Proteomes" id="UP000001880"/>
    </source>
</evidence>
<reference evidence="2 3" key="1">
    <citation type="journal article" date="2010" name="Stand. Genomic Sci.">
        <title>Complete genome sequence of Haliangium ochraceum type strain (SMP-2).</title>
        <authorList>
            <consortium name="US DOE Joint Genome Institute (JGI-PGF)"/>
            <person name="Ivanova N."/>
            <person name="Daum C."/>
            <person name="Lang E."/>
            <person name="Abt B."/>
            <person name="Kopitz M."/>
            <person name="Saunders E."/>
            <person name="Lapidus A."/>
            <person name="Lucas S."/>
            <person name="Glavina Del Rio T."/>
            <person name="Nolan M."/>
            <person name="Tice H."/>
            <person name="Copeland A."/>
            <person name="Cheng J.F."/>
            <person name="Chen F."/>
            <person name="Bruce D."/>
            <person name="Goodwin L."/>
            <person name="Pitluck S."/>
            <person name="Mavromatis K."/>
            <person name="Pati A."/>
            <person name="Mikhailova N."/>
            <person name="Chen A."/>
            <person name="Palaniappan K."/>
            <person name="Land M."/>
            <person name="Hauser L."/>
            <person name="Chang Y.J."/>
            <person name="Jeffries C.D."/>
            <person name="Detter J.C."/>
            <person name="Brettin T."/>
            <person name="Rohde M."/>
            <person name="Goker M."/>
            <person name="Bristow J."/>
            <person name="Markowitz V."/>
            <person name="Eisen J.A."/>
            <person name="Hugenholtz P."/>
            <person name="Kyrpides N.C."/>
            <person name="Klenk H.P."/>
        </authorList>
    </citation>
    <scope>NUCLEOTIDE SEQUENCE [LARGE SCALE GENOMIC DNA]</scope>
    <source>
        <strain evidence="3">DSM 14365 / CIP 107738 / JCM 11303 / AJ 13395 / SMP-2</strain>
    </source>
</reference>
<dbReference type="STRING" id="502025.Hoch_2236"/>
<dbReference type="EMBL" id="CP001804">
    <property type="protein sequence ID" value="ACY14779.1"/>
    <property type="molecule type" value="Genomic_DNA"/>
</dbReference>
<dbReference type="KEGG" id="hoh:Hoch_2236"/>
<feature type="transmembrane region" description="Helical" evidence="1">
    <location>
        <begin position="99"/>
        <end position="121"/>
    </location>
</feature>
<feature type="transmembrane region" description="Helical" evidence="1">
    <location>
        <begin position="202"/>
        <end position="224"/>
    </location>
</feature>
<dbReference type="Proteomes" id="UP000001880">
    <property type="component" value="Chromosome"/>
</dbReference>
<keyword evidence="1" id="KW-0472">Membrane</keyword>
<keyword evidence="1" id="KW-0812">Transmembrane</keyword>
<dbReference type="AlphaFoldDB" id="D0LHV0"/>
<name>D0LHV0_HALO1</name>
<organism evidence="2 3">
    <name type="scientific">Haliangium ochraceum (strain DSM 14365 / JCM 11303 / SMP-2)</name>
    <dbReference type="NCBI Taxonomy" id="502025"/>
    <lineage>
        <taxon>Bacteria</taxon>
        <taxon>Pseudomonadati</taxon>
        <taxon>Myxococcota</taxon>
        <taxon>Polyangia</taxon>
        <taxon>Haliangiales</taxon>
        <taxon>Kofleriaceae</taxon>
        <taxon>Haliangium</taxon>
    </lineage>
</organism>
<feature type="transmembrane region" description="Helical" evidence="1">
    <location>
        <begin position="163"/>
        <end position="190"/>
    </location>
</feature>
<protein>
    <recommendedName>
        <fullName evidence="4">ABC transporter permease</fullName>
    </recommendedName>
</protein>
<dbReference type="HOGENOM" id="CLU_1208417_0_0_7"/>
<keyword evidence="3" id="KW-1185">Reference proteome</keyword>
<accession>D0LHV0</accession>
<keyword evidence="1" id="KW-1133">Transmembrane helix</keyword>
<evidence type="ECO:0000313" key="2">
    <source>
        <dbReference type="EMBL" id="ACY14779.1"/>
    </source>
</evidence>
<dbReference type="Pfam" id="PF12730">
    <property type="entry name" value="ABC2_membrane_4"/>
    <property type="match status" value="1"/>
</dbReference>
<sequence length="229" mass="23836">MIAASWIIAGAAWRALWRGKSLWIPLCLCLAPVLVAALPGVVDSAALRWQQAAGLGFRAVTLSAAILLANAIGEELEQRTVSYLWTHPIPRAALPLGKLAAMAPVVLGLGALALLACFAVAHRGFPFDHLDMLARAIAAVLLGGLAACATALGLGALVPRYAFILALAYLLFLDNLLELVPGLSALSIIAHMNTIAGIDTSGSVPTACAALVVLALLWLGAGLWRLKRL</sequence>
<feature type="transmembrane region" description="Helical" evidence="1">
    <location>
        <begin position="133"/>
        <end position="157"/>
    </location>
</feature>
<dbReference type="RefSeq" id="WP_012827387.1">
    <property type="nucleotide sequence ID" value="NC_013440.1"/>
</dbReference>
<feature type="transmembrane region" description="Helical" evidence="1">
    <location>
        <begin position="54"/>
        <end position="73"/>
    </location>
</feature>
<proteinExistence type="predicted"/>
<evidence type="ECO:0000256" key="1">
    <source>
        <dbReference type="SAM" id="Phobius"/>
    </source>
</evidence>
<evidence type="ECO:0008006" key="4">
    <source>
        <dbReference type="Google" id="ProtNLM"/>
    </source>
</evidence>